<name>A0A6H2HBW1_9BURK</name>
<dbReference type="PRINTS" id="PR00411">
    <property type="entry name" value="PNDRDTASEI"/>
</dbReference>
<dbReference type="InterPro" id="IPR023753">
    <property type="entry name" value="FAD/NAD-binding_dom"/>
</dbReference>
<dbReference type="Gene3D" id="3.50.50.100">
    <property type="match status" value="1"/>
</dbReference>
<keyword evidence="3" id="KW-0274">FAD</keyword>
<dbReference type="EMBL" id="CP051461">
    <property type="protein sequence ID" value="QJC56956.1"/>
    <property type="molecule type" value="Genomic_DNA"/>
</dbReference>
<gene>
    <name evidence="7" type="primary">ndh</name>
    <name evidence="7" type="ORF">HC248_02267</name>
</gene>
<dbReference type="Proteomes" id="UP000502041">
    <property type="component" value="Chromosome"/>
</dbReference>
<dbReference type="PANTHER" id="PTHR43706:SF9">
    <property type="entry name" value="TYPE II NADH:QUINONE OXIDOREDUCTASE"/>
    <property type="match status" value="1"/>
</dbReference>
<dbReference type="Pfam" id="PF07992">
    <property type="entry name" value="Pyr_redox_2"/>
    <property type="match status" value="1"/>
</dbReference>
<sequence length="440" mass="47424">MQRIVIIGGGSGGLALATQLGKRLGKKGLAEITLVDSARTHIWKPLLHQLAAGSFDTHAEEIEYPAQARWNHFKFRLGCLVGLDREAKTLQLSASHDSAGREITPAQELSYDTLVIAVGSQTNDFGTPGAAEHSIKLDSPKAAKHFNNRLINACIRAQTIAHVPGKSWLTVTIVGGGATGVELSAELHAAALALGTYGFEHINPEKDMKIVLVEAAPRLLAQLPERMSESALRELRKIGVDVHVGEKVVEVTADSVRMDSGMVIDSTLTVWAAGVKAADFLKTLGAKADGNGALETNRLNQLVVSGNLQSTLDENIYAFGDCAACPQVDGSTVPPRAQAAYQQAMYLARWLPVMLAGKPVKPYVYTDQGSLISLSNYSSVGSLMGSLTKGSFFIEGQIAKLMYWALHKQHQLALGGWKKTILITLSELIDRSHRPRIKLH</sequence>
<dbReference type="InterPro" id="IPR045024">
    <property type="entry name" value="NDH-2"/>
</dbReference>
<keyword evidence="8" id="KW-1185">Reference proteome</keyword>
<dbReference type="AlphaFoldDB" id="A0A6H2HBW1"/>
<evidence type="ECO:0000256" key="3">
    <source>
        <dbReference type="ARBA" id="ARBA00022827"/>
    </source>
</evidence>
<evidence type="ECO:0000313" key="7">
    <source>
        <dbReference type="EMBL" id="QJC56956.1"/>
    </source>
</evidence>
<dbReference type="GO" id="GO:0003954">
    <property type="term" value="F:NADH dehydrogenase activity"/>
    <property type="evidence" value="ECO:0007669"/>
    <property type="project" value="InterPro"/>
</dbReference>
<keyword evidence="5" id="KW-0520">NAD</keyword>
<accession>A0A6H2HBW1</accession>
<evidence type="ECO:0000256" key="1">
    <source>
        <dbReference type="ARBA" id="ARBA00005272"/>
    </source>
</evidence>
<dbReference type="KEGG" id="pvac:HC248_02267"/>
<dbReference type="InterPro" id="IPR036188">
    <property type="entry name" value="FAD/NAD-bd_sf"/>
</dbReference>
<evidence type="ECO:0000259" key="6">
    <source>
        <dbReference type="Pfam" id="PF07992"/>
    </source>
</evidence>
<organism evidence="7 8">
    <name type="scientific">Polaromonas vacuolata</name>
    <dbReference type="NCBI Taxonomy" id="37448"/>
    <lineage>
        <taxon>Bacteria</taxon>
        <taxon>Pseudomonadati</taxon>
        <taxon>Pseudomonadota</taxon>
        <taxon>Betaproteobacteria</taxon>
        <taxon>Burkholderiales</taxon>
        <taxon>Comamonadaceae</taxon>
        <taxon>Polaromonas</taxon>
    </lineage>
</organism>
<dbReference type="EC" id="1.6.99.3" evidence="7"/>
<evidence type="ECO:0000256" key="2">
    <source>
        <dbReference type="ARBA" id="ARBA00022630"/>
    </source>
</evidence>
<dbReference type="PRINTS" id="PR00368">
    <property type="entry name" value="FADPNR"/>
</dbReference>
<reference evidence="7 8" key="1">
    <citation type="submission" date="2020-04" db="EMBL/GenBank/DDBJ databases">
        <title>Complete genome of a Psychrophilic, Marine, Gas Vacuolate Bacterium Polaromonas vacuolata KCTC 22033T.</title>
        <authorList>
            <person name="Hwang K."/>
            <person name="Kim K.M."/>
        </authorList>
    </citation>
    <scope>NUCLEOTIDE SEQUENCE [LARGE SCALE GENOMIC DNA]</scope>
    <source>
        <strain evidence="7 8">KCTC 22033</strain>
    </source>
</reference>
<evidence type="ECO:0000313" key="8">
    <source>
        <dbReference type="Proteomes" id="UP000502041"/>
    </source>
</evidence>
<evidence type="ECO:0000256" key="5">
    <source>
        <dbReference type="ARBA" id="ARBA00023027"/>
    </source>
</evidence>
<comment type="similarity">
    <text evidence="1">Belongs to the NADH dehydrogenase family.</text>
</comment>
<keyword evidence="4 7" id="KW-0560">Oxidoreductase</keyword>
<proteinExistence type="inferred from homology"/>
<protein>
    <submittedName>
        <fullName evidence="7">NADH dehydrogenase</fullName>
        <ecNumber evidence="7">1.6.99.3</ecNumber>
    </submittedName>
</protein>
<dbReference type="PANTHER" id="PTHR43706">
    <property type="entry name" value="NADH DEHYDROGENASE"/>
    <property type="match status" value="1"/>
</dbReference>
<feature type="domain" description="FAD/NAD(P)-binding" evidence="6">
    <location>
        <begin position="3"/>
        <end position="344"/>
    </location>
</feature>
<keyword evidence="2" id="KW-0285">Flavoprotein</keyword>
<dbReference type="RefSeq" id="WP_168922536.1">
    <property type="nucleotide sequence ID" value="NZ_CP051461.1"/>
</dbReference>
<evidence type="ECO:0000256" key="4">
    <source>
        <dbReference type="ARBA" id="ARBA00023002"/>
    </source>
</evidence>
<dbReference type="SUPFAM" id="SSF51905">
    <property type="entry name" value="FAD/NAD(P)-binding domain"/>
    <property type="match status" value="1"/>
</dbReference>
<dbReference type="GO" id="GO:0008137">
    <property type="term" value="F:NADH dehydrogenase (ubiquinone) activity"/>
    <property type="evidence" value="ECO:0007669"/>
    <property type="project" value="TreeGrafter"/>
</dbReference>